<dbReference type="EMBL" id="CAJOBC010001467">
    <property type="protein sequence ID" value="CAF3680154.1"/>
    <property type="molecule type" value="Genomic_DNA"/>
</dbReference>
<dbReference type="OrthoDB" id="10256463at2759"/>
<keyword evidence="5" id="KW-1003">Cell membrane</keyword>
<accession>A0A813ZBH6</accession>
<evidence type="ECO:0000313" key="17">
    <source>
        <dbReference type="EMBL" id="CAF3680154.1"/>
    </source>
</evidence>
<evidence type="ECO:0000256" key="6">
    <source>
        <dbReference type="ARBA" id="ARBA00022490"/>
    </source>
</evidence>
<reference evidence="16" key="1">
    <citation type="submission" date="2021-02" db="EMBL/GenBank/DDBJ databases">
        <authorList>
            <person name="Nowell W R."/>
        </authorList>
    </citation>
    <scope>NUCLEOTIDE SEQUENCE</scope>
</reference>
<dbReference type="GO" id="GO:0005794">
    <property type="term" value="C:Golgi apparatus"/>
    <property type="evidence" value="ECO:0007669"/>
    <property type="project" value="UniProtKB-SubCell"/>
</dbReference>
<dbReference type="InterPro" id="IPR051521">
    <property type="entry name" value="tRNA_Mod/Golgi_Maint"/>
</dbReference>
<evidence type="ECO:0000256" key="9">
    <source>
        <dbReference type="ARBA" id="ARBA00022989"/>
    </source>
</evidence>
<evidence type="ECO:0000256" key="11">
    <source>
        <dbReference type="ARBA" id="ARBA00023136"/>
    </source>
</evidence>
<evidence type="ECO:0000256" key="2">
    <source>
        <dbReference type="ARBA" id="ARBA00004496"/>
    </source>
</evidence>
<dbReference type="Proteomes" id="UP000663829">
    <property type="component" value="Unassembled WGS sequence"/>
</dbReference>
<evidence type="ECO:0000313" key="16">
    <source>
        <dbReference type="EMBL" id="CAF0897032.1"/>
    </source>
</evidence>
<keyword evidence="11 15" id="KW-0472">Membrane</keyword>
<feature type="transmembrane region" description="Helical" evidence="15">
    <location>
        <begin position="186"/>
        <end position="207"/>
    </location>
</feature>
<dbReference type="GO" id="GO:0030154">
    <property type="term" value="P:cell differentiation"/>
    <property type="evidence" value="ECO:0007669"/>
    <property type="project" value="UniProtKB-KW"/>
</dbReference>
<name>A0A813ZBH6_9BILA</name>
<feature type="transmembrane region" description="Helical" evidence="15">
    <location>
        <begin position="93"/>
        <end position="119"/>
    </location>
</feature>
<evidence type="ECO:0000313" key="18">
    <source>
        <dbReference type="Proteomes" id="UP000663829"/>
    </source>
</evidence>
<organism evidence="16 18">
    <name type="scientific">Didymodactylos carnosus</name>
    <dbReference type="NCBI Taxonomy" id="1234261"/>
    <lineage>
        <taxon>Eukaryota</taxon>
        <taxon>Metazoa</taxon>
        <taxon>Spiralia</taxon>
        <taxon>Gnathifera</taxon>
        <taxon>Rotifera</taxon>
        <taxon>Eurotatoria</taxon>
        <taxon>Bdelloidea</taxon>
        <taxon>Philodinida</taxon>
        <taxon>Philodinidae</taxon>
        <taxon>Didymodactylos</taxon>
    </lineage>
</organism>
<dbReference type="Proteomes" id="UP000681722">
    <property type="component" value="Unassembled WGS sequence"/>
</dbReference>
<dbReference type="PANTHER" id="PTHR15627:SF14">
    <property type="entry name" value="PROTEIN YIPF3"/>
    <property type="match status" value="1"/>
</dbReference>
<protein>
    <recommendedName>
        <fullName evidence="4">Protein YIPF3</fullName>
    </recommendedName>
    <alternativeName>
        <fullName evidence="14">YIP1 family member 3</fullName>
    </alternativeName>
</protein>
<evidence type="ECO:0000256" key="8">
    <source>
        <dbReference type="ARBA" id="ARBA00022782"/>
    </source>
</evidence>
<comment type="subcellular location">
    <subcellularLocation>
        <location evidence="3">Cell membrane</location>
        <topology evidence="3">Multi-pass membrane protein</topology>
    </subcellularLocation>
    <subcellularLocation>
        <location evidence="2">Cytoplasm</location>
    </subcellularLocation>
    <subcellularLocation>
        <location evidence="1">Golgi apparatus</location>
        <location evidence="1">cis-Golgi network membrane</location>
        <topology evidence="1">Multi-pass membrane protein</topology>
    </subcellularLocation>
</comment>
<evidence type="ECO:0000256" key="7">
    <source>
        <dbReference type="ARBA" id="ARBA00022692"/>
    </source>
</evidence>
<keyword evidence="10" id="KW-0333">Golgi apparatus</keyword>
<evidence type="ECO:0000256" key="3">
    <source>
        <dbReference type="ARBA" id="ARBA00004651"/>
    </source>
</evidence>
<evidence type="ECO:0000256" key="10">
    <source>
        <dbReference type="ARBA" id="ARBA00023034"/>
    </source>
</evidence>
<dbReference type="AlphaFoldDB" id="A0A813ZBH6"/>
<comment type="function">
    <text evidence="13">Involved in the maintenance of the Golgi structure. May play a role in hematopoiesis.</text>
</comment>
<dbReference type="EMBL" id="CAJNOQ010001467">
    <property type="protein sequence ID" value="CAF0897032.1"/>
    <property type="molecule type" value="Genomic_DNA"/>
</dbReference>
<keyword evidence="12" id="KW-0325">Glycoprotein</keyword>
<dbReference type="PANTHER" id="PTHR15627">
    <property type="entry name" value="NATURAL KILLER CELL-SPECIFIC ANTIGEN KLIP1"/>
    <property type="match status" value="1"/>
</dbReference>
<feature type="transmembrane region" description="Helical" evidence="15">
    <location>
        <begin position="131"/>
        <end position="150"/>
    </location>
</feature>
<comment type="caution">
    <text evidence="16">The sequence shown here is derived from an EMBL/GenBank/DDBJ whole genome shotgun (WGS) entry which is preliminary data.</text>
</comment>
<evidence type="ECO:0000256" key="13">
    <source>
        <dbReference type="ARBA" id="ARBA00024809"/>
    </source>
</evidence>
<keyword evidence="8" id="KW-0221">Differentiation</keyword>
<keyword evidence="9 15" id="KW-1133">Transmembrane helix</keyword>
<evidence type="ECO:0000256" key="1">
    <source>
        <dbReference type="ARBA" id="ARBA00004257"/>
    </source>
</evidence>
<evidence type="ECO:0000256" key="15">
    <source>
        <dbReference type="SAM" id="Phobius"/>
    </source>
</evidence>
<sequence length="290" mass="32863">MQRVKYPVWNAGKQQAQKAINLYANLDYLRPYFDVEPKEVLSRLIHSLIPRMPSREENVKPELYGPSMIVFTLAAILIYQMKLSSHSVQDGTLIGTAFFICFGYWIGSSFAISSVSFICNTRLSITQILSLNGYALFSHCVVLLFATFIHTKHDHMLFYLLWFFISGMAATKMASVVAARTLNPRYQLALAGFVACVHMVFLLYLHFAYHELAENIAHALQDIETNTIAAVVPLVQRAHLNIPSVSSKLHQLSTSLQKRTKIYEVSGQLLNEFDNIYHILDSAYSADFID</sequence>
<proteinExistence type="predicted"/>
<keyword evidence="18" id="KW-1185">Reference proteome</keyword>
<keyword evidence="6" id="KW-0963">Cytoplasm</keyword>
<gene>
    <name evidence="16" type="ORF">GPM918_LOCUS8431</name>
    <name evidence="17" type="ORF">SRO942_LOCUS8431</name>
</gene>
<evidence type="ECO:0000256" key="12">
    <source>
        <dbReference type="ARBA" id="ARBA00023180"/>
    </source>
</evidence>
<keyword evidence="7 15" id="KW-0812">Transmembrane</keyword>
<evidence type="ECO:0000256" key="5">
    <source>
        <dbReference type="ARBA" id="ARBA00022475"/>
    </source>
</evidence>
<evidence type="ECO:0000256" key="14">
    <source>
        <dbReference type="ARBA" id="ARBA00032951"/>
    </source>
</evidence>
<feature type="transmembrane region" description="Helical" evidence="15">
    <location>
        <begin position="63"/>
        <end position="81"/>
    </location>
</feature>
<evidence type="ECO:0000256" key="4">
    <source>
        <dbReference type="ARBA" id="ARBA00015622"/>
    </source>
</evidence>
<dbReference type="GO" id="GO:0005886">
    <property type="term" value="C:plasma membrane"/>
    <property type="evidence" value="ECO:0007669"/>
    <property type="project" value="UniProtKB-SubCell"/>
</dbReference>
<feature type="transmembrane region" description="Helical" evidence="15">
    <location>
        <begin position="156"/>
        <end position="179"/>
    </location>
</feature>